<accession>A0ACB8UJM8</accession>
<protein>
    <submittedName>
        <fullName evidence="1">Dihydrofolate reductase-like domain-containing protein</fullName>
    </submittedName>
</protein>
<organism evidence="1 2">
    <name type="scientific">Irpex rosettiformis</name>
    <dbReference type="NCBI Taxonomy" id="378272"/>
    <lineage>
        <taxon>Eukaryota</taxon>
        <taxon>Fungi</taxon>
        <taxon>Dikarya</taxon>
        <taxon>Basidiomycota</taxon>
        <taxon>Agaricomycotina</taxon>
        <taxon>Agaricomycetes</taxon>
        <taxon>Polyporales</taxon>
        <taxon>Irpicaceae</taxon>
        <taxon>Irpex</taxon>
    </lineage>
</organism>
<dbReference type="EMBL" id="MU274900">
    <property type="protein sequence ID" value="KAI0094478.1"/>
    <property type="molecule type" value="Genomic_DNA"/>
</dbReference>
<comment type="caution">
    <text evidence="1">The sequence shown here is derived from an EMBL/GenBank/DDBJ whole genome shotgun (WGS) entry which is preliminary data.</text>
</comment>
<keyword evidence="2" id="KW-1185">Reference proteome</keyword>
<gene>
    <name evidence="1" type="ORF">BDY19DRAFT_881134</name>
</gene>
<reference evidence="1" key="1">
    <citation type="journal article" date="2021" name="Environ. Microbiol.">
        <title>Gene family expansions and transcriptome signatures uncover fungal adaptations to wood decay.</title>
        <authorList>
            <person name="Hage H."/>
            <person name="Miyauchi S."/>
            <person name="Viragh M."/>
            <person name="Drula E."/>
            <person name="Min B."/>
            <person name="Chaduli D."/>
            <person name="Navarro D."/>
            <person name="Favel A."/>
            <person name="Norest M."/>
            <person name="Lesage-Meessen L."/>
            <person name="Balint B."/>
            <person name="Merenyi Z."/>
            <person name="de Eugenio L."/>
            <person name="Morin E."/>
            <person name="Martinez A.T."/>
            <person name="Baldrian P."/>
            <person name="Stursova M."/>
            <person name="Martinez M.J."/>
            <person name="Novotny C."/>
            <person name="Magnuson J.K."/>
            <person name="Spatafora J.W."/>
            <person name="Maurice S."/>
            <person name="Pangilinan J."/>
            <person name="Andreopoulos W."/>
            <person name="LaButti K."/>
            <person name="Hundley H."/>
            <person name="Na H."/>
            <person name="Kuo A."/>
            <person name="Barry K."/>
            <person name="Lipzen A."/>
            <person name="Henrissat B."/>
            <person name="Riley R."/>
            <person name="Ahrendt S."/>
            <person name="Nagy L.G."/>
            <person name="Grigoriev I.V."/>
            <person name="Martin F."/>
            <person name="Rosso M.N."/>
        </authorList>
    </citation>
    <scope>NUCLEOTIDE SEQUENCE</scope>
    <source>
        <strain evidence="1">CBS 384.51</strain>
    </source>
</reference>
<proteinExistence type="predicted"/>
<evidence type="ECO:0000313" key="1">
    <source>
        <dbReference type="EMBL" id="KAI0094478.1"/>
    </source>
</evidence>
<dbReference type="Proteomes" id="UP001055072">
    <property type="component" value="Unassembled WGS sequence"/>
</dbReference>
<sequence>MQTLFPNRAHDVGIPDGLSVNSNSSVYTGNTSIYTGSNSSEDITTPESRYSWRPHVTLTFAQSIDAKIAGQGGKQLALSGKESLVMTHWIRTMHDAILVGIGTALNDDPQLNTRHLPAMTTVPGYEHKYHLPRPTILDVNLRLKPTCKLLKNYKAGTGRRPWIFASKPKNQNDLDEWWARKEALKTAGAKVYVVAATDGYISLSDFLKTLKTLGIRSLMVEGGAKIIQSFLRETHPGLDGKAIPIVDNIIITVAPKIVGADGVGYDCDLTTQLGQLNHIKTELFGRDTVMTFKFKND</sequence>
<name>A0ACB8UJM8_9APHY</name>
<evidence type="ECO:0000313" key="2">
    <source>
        <dbReference type="Proteomes" id="UP001055072"/>
    </source>
</evidence>